<proteinExistence type="predicted"/>
<dbReference type="HOGENOM" id="CLU_536483_0_0_1"/>
<evidence type="ECO:0000313" key="2">
    <source>
        <dbReference type="EMBL" id="KIP09298.1"/>
    </source>
</evidence>
<reference evidence="2 3" key="1">
    <citation type="journal article" date="2014" name="PLoS Genet.">
        <title>Analysis of the Phlebiopsis gigantea genome, transcriptome and secretome provides insight into its pioneer colonization strategies of wood.</title>
        <authorList>
            <person name="Hori C."/>
            <person name="Ishida T."/>
            <person name="Igarashi K."/>
            <person name="Samejima M."/>
            <person name="Suzuki H."/>
            <person name="Master E."/>
            <person name="Ferreira P."/>
            <person name="Ruiz-Duenas F.J."/>
            <person name="Held B."/>
            <person name="Canessa P."/>
            <person name="Larrondo L.F."/>
            <person name="Schmoll M."/>
            <person name="Druzhinina I.S."/>
            <person name="Kubicek C.P."/>
            <person name="Gaskell J.A."/>
            <person name="Kersten P."/>
            <person name="St John F."/>
            <person name="Glasner J."/>
            <person name="Sabat G."/>
            <person name="Splinter BonDurant S."/>
            <person name="Syed K."/>
            <person name="Yadav J."/>
            <person name="Mgbeahuruike A.C."/>
            <person name="Kovalchuk A."/>
            <person name="Asiegbu F.O."/>
            <person name="Lackner G."/>
            <person name="Hoffmeister D."/>
            <person name="Rencoret J."/>
            <person name="Gutierrez A."/>
            <person name="Sun H."/>
            <person name="Lindquist E."/>
            <person name="Barry K."/>
            <person name="Riley R."/>
            <person name="Grigoriev I.V."/>
            <person name="Henrissat B."/>
            <person name="Kues U."/>
            <person name="Berka R.M."/>
            <person name="Martinez A.T."/>
            <person name="Covert S.F."/>
            <person name="Blanchette R.A."/>
            <person name="Cullen D."/>
        </authorList>
    </citation>
    <scope>NUCLEOTIDE SEQUENCE [LARGE SCALE GENOMIC DNA]</scope>
    <source>
        <strain evidence="2 3">11061_1 CR5-6</strain>
    </source>
</reference>
<accession>A0A0C3PQF1</accession>
<dbReference type="SUPFAM" id="SSF52047">
    <property type="entry name" value="RNI-like"/>
    <property type="match status" value="1"/>
</dbReference>
<dbReference type="InterPro" id="IPR032675">
    <property type="entry name" value="LRR_dom_sf"/>
</dbReference>
<dbReference type="Gene3D" id="3.80.10.10">
    <property type="entry name" value="Ribonuclease Inhibitor"/>
    <property type="match status" value="1"/>
</dbReference>
<dbReference type="OrthoDB" id="2755760at2759"/>
<evidence type="ECO:0008006" key="4">
    <source>
        <dbReference type="Google" id="ProtNLM"/>
    </source>
</evidence>
<evidence type="ECO:0000256" key="1">
    <source>
        <dbReference type="SAM" id="MobiDB-lite"/>
    </source>
</evidence>
<gene>
    <name evidence="2" type="ORF">PHLGIDRAFT_12084</name>
</gene>
<dbReference type="EMBL" id="KN840468">
    <property type="protein sequence ID" value="KIP09298.1"/>
    <property type="molecule type" value="Genomic_DNA"/>
</dbReference>
<name>A0A0C3PQF1_PHLG1</name>
<dbReference type="AlphaFoldDB" id="A0A0C3PQF1"/>
<feature type="region of interest" description="Disordered" evidence="1">
    <location>
        <begin position="411"/>
        <end position="433"/>
    </location>
</feature>
<keyword evidence="3" id="KW-1185">Reference proteome</keyword>
<protein>
    <recommendedName>
        <fullName evidence="4">F-box domain-containing protein</fullName>
    </recommendedName>
</protein>
<sequence>MVSPHGQDILPMRLNYDILIAVMAFARRSDVGRVMSTCRTLYRAGVPHLLRGSIKIKSAAQLNLLCEYMRGDLPYRSRYLRGLDLSIYADSLTEDAAPPTPFVTLLSEYAQNLEALDITYTDTLASVLSSALSTSKSLRTLTISAYSWDLEHLLREIHAPIKALNITFEDEWHGDGVIDMDPAIICAPLKDYLEYLRVSDADFATSHIQYPRLKSLRVGGCKFAEIEHIFNSFPNLSNLDLRMHHGNDTLSALDIQEHRMLNIEAQQRGCWRSLRYLEADLLSLYMLGVQSTVDSLRLVFGLLNEARDGPRLRAVLSDTHPSNLELSLPMHGFDLSKLGDLLDPAKDRLTILLLTVEAHGHVDPSPALNAMFSTLSSFSIRLLYLRIRWIWTNPPSEGAHLSIRSRIARAPDAPAGQPPAPPPTSGTRVSTGPRPLNAMDKEAIALMAMHALPTVQYLYLLALNHTDIWEFQRRPRDGLGVRERSAVRLTKEEGRHILREHGLDATKVNR</sequence>
<organism evidence="2 3">
    <name type="scientific">Phlebiopsis gigantea (strain 11061_1 CR5-6)</name>
    <name type="common">White-rot fungus</name>
    <name type="synonym">Peniophora gigantea</name>
    <dbReference type="NCBI Taxonomy" id="745531"/>
    <lineage>
        <taxon>Eukaryota</taxon>
        <taxon>Fungi</taxon>
        <taxon>Dikarya</taxon>
        <taxon>Basidiomycota</taxon>
        <taxon>Agaricomycotina</taxon>
        <taxon>Agaricomycetes</taxon>
        <taxon>Polyporales</taxon>
        <taxon>Phanerochaetaceae</taxon>
        <taxon>Phlebiopsis</taxon>
    </lineage>
</organism>
<evidence type="ECO:0000313" key="3">
    <source>
        <dbReference type="Proteomes" id="UP000053257"/>
    </source>
</evidence>
<dbReference type="Proteomes" id="UP000053257">
    <property type="component" value="Unassembled WGS sequence"/>
</dbReference>